<dbReference type="InterPro" id="IPR050553">
    <property type="entry name" value="Thioredoxin_ResA/DsbE_sf"/>
</dbReference>
<accession>A0AA95HNH2</accession>
<dbReference type="Pfam" id="PF08534">
    <property type="entry name" value="Redoxin"/>
    <property type="match status" value="1"/>
</dbReference>
<evidence type="ECO:0000313" key="6">
    <source>
        <dbReference type="EMBL" id="WHX11193.1"/>
    </source>
</evidence>
<dbReference type="Proteomes" id="UP001177934">
    <property type="component" value="Chromosome"/>
</dbReference>
<evidence type="ECO:0000259" key="5">
    <source>
        <dbReference type="PROSITE" id="PS51352"/>
    </source>
</evidence>
<dbReference type="GO" id="GO:0016491">
    <property type="term" value="F:oxidoreductase activity"/>
    <property type="evidence" value="ECO:0007669"/>
    <property type="project" value="InterPro"/>
</dbReference>
<dbReference type="PANTHER" id="PTHR42852">
    <property type="entry name" value="THIOL:DISULFIDE INTERCHANGE PROTEIN DSBE"/>
    <property type="match status" value="1"/>
</dbReference>
<organism evidence="6 7">
    <name type="scientific">Phocaeicola dorei</name>
    <dbReference type="NCBI Taxonomy" id="357276"/>
    <lineage>
        <taxon>Bacteria</taxon>
        <taxon>Pseudomonadati</taxon>
        <taxon>Bacteroidota</taxon>
        <taxon>Bacteroidia</taxon>
        <taxon>Bacteroidales</taxon>
        <taxon>Bacteroidaceae</taxon>
        <taxon>Phocaeicola</taxon>
    </lineage>
</organism>
<feature type="domain" description="Thioredoxin" evidence="5">
    <location>
        <begin position="1"/>
        <end position="128"/>
    </location>
</feature>
<dbReference type="GO" id="GO:0017004">
    <property type="term" value="P:cytochrome complex assembly"/>
    <property type="evidence" value="ECO:0007669"/>
    <property type="project" value="UniProtKB-KW"/>
</dbReference>
<gene>
    <name evidence="6" type="ORF">QNN11_07670</name>
</gene>
<dbReference type="EMBL" id="CP126056">
    <property type="protein sequence ID" value="WHX11193.1"/>
    <property type="molecule type" value="Genomic_DNA"/>
</dbReference>
<dbReference type="SUPFAM" id="SSF52833">
    <property type="entry name" value="Thioredoxin-like"/>
    <property type="match status" value="1"/>
</dbReference>
<evidence type="ECO:0000256" key="4">
    <source>
        <dbReference type="ARBA" id="ARBA00023284"/>
    </source>
</evidence>
<evidence type="ECO:0000313" key="7">
    <source>
        <dbReference type="Proteomes" id="UP001177934"/>
    </source>
</evidence>
<dbReference type="GO" id="GO:0030313">
    <property type="term" value="C:cell envelope"/>
    <property type="evidence" value="ECO:0007669"/>
    <property type="project" value="UniProtKB-SubCell"/>
</dbReference>
<dbReference type="InterPro" id="IPR013766">
    <property type="entry name" value="Thioredoxin_domain"/>
</dbReference>
<dbReference type="PANTHER" id="PTHR42852:SF6">
    <property type="entry name" value="THIOL:DISULFIDE INTERCHANGE PROTEIN DSBE"/>
    <property type="match status" value="1"/>
</dbReference>
<evidence type="ECO:0000256" key="2">
    <source>
        <dbReference type="ARBA" id="ARBA00022748"/>
    </source>
</evidence>
<evidence type="ECO:0000256" key="1">
    <source>
        <dbReference type="ARBA" id="ARBA00004196"/>
    </source>
</evidence>
<proteinExistence type="predicted"/>
<dbReference type="InterPro" id="IPR036249">
    <property type="entry name" value="Thioredoxin-like_sf"/>
</dbReference>
<dbReference type="InterPro" id="IPR013740">
    <property type="entry name" value="Redoxin"/>
</dbReference>
<name>A0AA95HNH2_9BACT</name>
<dbReference type="Gene3D" id="3.40.30.10">
    <property type="entry name" value="Glutaredoxin"/>
    <property type="match status" value="1"/>
</dbReference>
<protein>
    <submittedName>
        <fullName evidence="6">TlpA disulfide reductase family protein</fullName>
    </submittedName>
</protein>
<dbReference type="AlphaFoldDB" id="A0AA95HNH2"/>
<comment type="subcellular location">
    <subcellularLocation>
        <location evidence="1">Cell envelope</location>
    </subcellularLocation>
</comment>
<evidence type="ECO:0000256" key="3">
    <source>
        <dbReference type="ARBA" id="ARBA00023157"/>
    </source>
</evidence>
<keyword evidence="3" id="KW-1015">Disulfide bond</keyword>
<keyword evidence="2" id="KW-0201">Cytochrome c-type biogenesis</keyword>
<dbReference type="PROSITE" id="PS51352">
    <property type="entry name" value="THIOREDOXIN_2"/>
    <property type="match status" value="1"/>
</dbReference>
<keyword evidence="4" id="KW-0676">Redox-active center</keyword>
<sequence length="129" mass="14706">MLDVEGNVKHLADFRGKVIYIDLWATWCGPCIQESPAFEALGKKYAGKDIVFLPVSTDTTTKPWLRYLDGHKKELTQYHSNDVALKESWAIMYIPRFILIDKDFNIVNAYAPRPSSEEIGTLIDSVLNK</sequence>
<dbReference type="CDD" id="cd02966">
    <property type="entry name" value="TlpA_like_family"/>
    <property type="match status" value="1"/>
</dbReference>
<reference evidence="6" key="1">
    <citation type="journal article" date="2023" name="Nat. Commun.">
        <title>Identification of a novel Human Milk Oligosaccharides utilization cluster in the infant gut commensal Bacteroides dorei.</title>
        <authorList>
            <person name="Kijner S."/>
            <person name="Ennis D."/>
            <person name="Shmorak S."/>
            <person name="Florentin A."/>
            <person name="Yassour M."/>
        </authorList>
    </citation>
    <scope>NUCLEOTIDE SEQUENCE</scope>
    <source>
        <strain evidence="6">2</strain>
    </source>
</reference>